<keyword evidence="2" id="KW-1185">Reference proteome</keyword>
<dbReference type="EMBL" id="CP024870">
    <property type="protein sequence ID" value="ATX71075.1"/>
    <property type="molecule type" value="Genomic_DNA"/>
</dbReference>
<evidence type="ECO:0000313" key="2">
    <source>
        <dbReference type="Proteomes" id="UP000231179"/>
    </source>
</evidence>
<dbReference type="KEGG" id="scla:SCLARK_001120"/>
<evidence type="ECO:0000313" key="1">
    <source>
        <dbReference type="EMBL" id="ATX71075.1"/>
    </source>
</evidence>
<accession>A0A1Y0L1S5</accession>
<gene>
    <name evidence="1" type="ORF">SCLAR_v1c07600</name>
</gene>
<proteinExistence type="predicted"/>
<dbReference type="Proteomes" id="UP000231179">
    <property type="component" value="Chromosome"/>
</dbReference>
<organism evidence="1 2">
    <name type="scientific">Spiroplasma clarkii</name>
    <dbReference type="NCBI Taxonomy" id="2139"/>
    <lineage>
        <taxon>Bacteria</taxon>
        <taxon>Bacillati</taxon>
        <taxon>Mycoplasmatota</taxon>
        <taxon>Mollicutes</taxon>
        <taxon>Entomoplasmatales</taxon>
        <taxon>Spiroplasmataceae</taxon>
        <taxon>Spiroplasma</taxon>
    </lineage>
</organism>
<sequence>MVNEIFQIEWLANNQLFSKTIWFKDNGSNLVHIKFHDFVKGDTSIMGFFERHILSVYIKRQVIAFNVQVLKAKLRLNLYNEKSANAVNRKITRMLEYSKQLY</sequence>
<dbReference type="AlphaFoldDB" id="A0A1Y0L1S5"/>
<reference evidence="1 2" key="1">
    <citation type="submission" date="2017-11" db="EMBL/GenBank/DDBJ databases">
        <title>Complete genome sequence of Spiroplasma clarkii CN-5 (DSM 19994).</title>
        <authorList>
            <person name="Tsai Y.-M."/>
            <person name="Chang A."/>
            <person name="Lo W.-S."/>
            <person name="Kuo C.-H."/>
        </authorList>
    </citation>
    <scope>NUCLEOTIDE SEQUENCE [LARGE SCALE GENOMIC DNA]</scope>
    <source>
        <strain evidence="1 2">CN-5</strain>
    </source>
</reference>
<protein>
    <submittedName>
        <fullName evidence="1">Uncharacterized protein</fullName>
    </submittedName>
</protein>
<dbReference type="RefSeq" id="WP_100254616.1">
    <property type="nucleotide sequence ID" value="NZ_CP015819.1"/>
</dbReference>
<name>A0A1Y0L1S5_9MOLU</name>